<sequence>MTNCIHKELEARSGTLVEGTLEKAKLYRKDPCCHAGETTAQDCILKFIGKKNLKKLFVATQDKELRKKARTIPCVPLVYFKHNIMTLDPPSEATLIKAKRKENMKFKPEASEKDNIKKQLQEIKEKEMEEKIVQRKYIYKDKERMKMKIELGVKRKAKGPNPLSCKKKSKIEQMDIQRGDEVKKIRRKRKAKSVEPRVENSLDKE</sequence>
<dbReference type="Pfam" id="PF24779">
    <property type="entry name" value="UTP23_sensor"/>
    <property type="match status" value="1"/>
</dbReference>
<protein>
    <recommendedName>
        <fullName evidence="4">UTP23 sensor motif region domain-containing protein</fullName>
    </recommendedName>
</protein>
<evidence type="ECO:0000256" key="1">
    <source>
        <dbReference type="ARBA" id="ARBA00023242"/>
    </source>
</evidence>
<feature type="domain" description="UTP23 sensor motif region" evidence="4">
    <location>
        <begin position="154"/>
        <end position="170"/>
    </location>
</feature>
<evidence type="ECO:0000259" key="4">
    <source>
        <dbReference type="Pfam" id="PF24779"/>
    </source>
</evidence>
<dbReference type="InterPro" id="IPR057776">
    <property type="entry name" value="UTP23_sensor"/>
</dbReference>
<name>A0A1R2B9Y3_9CILI</name>
<comment type="caution">
    <text evidence="5">The sequence shown here is derived from an EMBL/GenBank/DDBJ whole genome shotgun (WGS) entry which is preliminary data.</text>
</comment>
<evidence type="ECO:0000256" key="2">
    <source>
        <dbReference type="SAM" id="Coils"/>
    </source>
</evidence>
<dbReference type="AlphaFoldDB" id="A0A1R2B9Y3"/>
<dbReference type="EMBL" id="MPUH01000812">
    <property type="protein sequence ID" value="OMJ73579.1"/>
    <property type="molecule type" value="Genomic_DNA"/>
</dbReference>
<feature type="coiled-coil region" evidence="2">
    <location>
        <begin position="109"/>
        <end position="136"/>
    </location>
</feature>
<reference evidence="5 6" key="1">
    <citation type="submission" date="2016-11" db="EMBL/GenBank/DDBJ databases">
        <title>The macronuclear genome of Stentor coeruleus: a giant cell with tiny introns.</title>
        <authorList>
            <person name="Slabodnick M."/>
            <person name="Ruby J.G."/>
            <person name="Reiff S.B."/>
            <person name="Swart E.C."/>
            <person name="Gosai S."/>
            <person name="Prabakaran S."/>
            <person name="Witkowska E."/>
            <person name="Larue G.E."/>
            <person name="Fisher S."/>
            <person name="Freeman R.M."/>
            <person name="Gunawardena J."/>
            <person name="Chu W."/>
            <person name="Stover N.A."/>
            <person name="Gregory B.D."/>
            <person name="Nowacki M."/>
            <person name="Derisi J."/>
            <person name="Roy S.W."/>
            <person name="Marshall W.F."/>
            <person name="Sood P."/>
        </authorList>
    </citation>
    <scope>NUCLEOTIDE SEQUENCE [LARGE SCALE GENOMIC DNA]</scope>
    <source>
        <strain evidence="5">WM001</strain>
    </source>
</reference>
<gene>
    <name evidence="5" type="ORF">SteCoe_27711</name>
</gene>
<evidence type="ECO:0000313" key="5">
    <source>
        <dbReference type="EMBL" id="OMJ73579.1"/>
    </source>
</evidence>
<dbReference type="Gene3D" id="3.40.50.1010">
    <property type="entry name" value="5'-nuclease"/>
    <property type="match status" value="1"/>
</dbReference>
<dbReference type="InterPro" id="IPR006984">
    <property type="entry name" value="Fcf1/UTP23"/>
</dbReference>
<keyword evidence="1" id="KW-0539">Nucleus</keyword>
<dbReference type="Pfam" id="PF04900">
    <property type="entry name" value="Fcf1"/>
    <property type="match status" value="1"/>
</dbReference>
<dbReference type="Proteomes" id="UP000187209">
    <property type="component" value="Unassembled WGS sequence"/>
</dbReference>
<dbReference type="GO" id="GO:0032040">
    <property type="term" value="C:small-subunit processome"/>
    <property type="evidence" value="ECO:0007669"/>
    <property type="project" value="InterPro"/>
</dbReference>
<keyword evidence="2" id="KW-0175">Coiled coil</keyword>
<dbReference type="PANTHER" id="PTHR12416">
    <property type="entry name" value="RRNA-PROCESSING PROTEIN UTP23 HOMOLOG"/>
    <property type="match status" value="1"/>
</dbReference>
<proteinExistence type="predicted"/>
<keyword evidence="6" id="KW-1185">Reference proteome</keyword>
<feature type="compositionally biased region" description="Basic and acidic residues" evidence="3">
    <location>
        <begin position="192"/>
        <end position="205"/>
    </location>
</feature>
<organism evidence="5 6">
    <name type="scientific">Stentor coeruleus</name>
    <dbReference type="NCBI Taxonomy" id="5963"/>
    <lineage>
        <taxon>Eukaryota</taxon>
        <taxon>Sar</taxon>
        <taxon>Alveolata</taxon>
        <taxon>Ciliophora</taxon>
        <taxon>Postciliodesmatophora</taxon>
        <taxon>Heterotrichea</taxon>
        <taxon>Heterotrichida</taxon>
        <taxon>Stentoridae</taxon>
        <taxon>Stentor</taxon>
    </lineage>
</organism>
<feature type="region of interest" description="Disordered" evidence="3">
    <location>
        <begin position="154"/>
        <end position="205"/>
    </location>
</feature>
<accession>A0A1R2B9Y3</accession>
<evidence type="ECO:0000256" key="3">
    <source>
        <dbReference type="SAM" id="MobiDB-lite"/>
    </source>
</evidence>
<evidence type="ECO:0000313" key="6">
    <source>
        <dbReference type="Proteomes" id="UP000187209"/>
    </source>
</evidence>
<dbReference type="OrthoDB" id="25675at2759"/>
<feature type="compositionally biased region" description="Basic and acidic residues" evidence="3">
    <location>
        <begin position="170"/>
        <end position="183"/>
    </location>
</feature>